<dbReference type="PANTHER" id="PTHR10094:SF25">
    <property type="entry name" value="SCP2 STEROL-BINDING DOMAIN-CONTAINING PROTEIN 1"/>
    <property type="match status" value="1"/>
</dbReference>
<dbReference type="Pfam" id="PF02036">
    <property type="entry name" value="SCP2"/>
    <property type="match status" value="1"/>
</dbReference>
<reference evidence="2 3" key="1">
    <citation type="submission" date="2016-10" db="EMBL/GenBank/DDBJ databases">
        <authorList>
            <person name="de Groot N.N."/>
        </authorList>
    </citation>
    <scope>NUCLEOTIDE SEQUENCE [LARGE SCALE GENOMIC DNA]</scope>
    <source>
        <strain evidence="2 3">BH539</strain>
    </source>
</reference>
<dbReference type="Gene3D" id="3.30.1050.10">
    <property type="entry name" value="SCP2 sterol-binding domain"/>
    <property type="match status" value="1"/>
</dbReference>
<accession>A0A1G7Q5L8</accession>
<protein>
    <submittedName>
        <fullName evidence="2">Putative sterol carrier protein</fullName>
    </submittedName>
</protein>
<dbReference type="InterPro" id="IPR036527">
    <property type="entry name" value="SCP2_sterol-bd_dom_sf"/>
</dbReference>
<dbReference type="AlphaFoldDB" id="A0A1G7Q5L8"/>
<evidence type="ECO:0000313" key="2">
    <source>
        <dbReference type="EMBL" id="SDF93758.1"/>
    </source>
</evidence>
<proteinExistence type="predicted"/>
<keyword evidence="3" id="KW-1185">Reference proteome</keyword>
<dbReference type="InterPro" id="IPR003033">
    <property type="entry name" value="SCP2_sterol-bd_dom"/>
</dbReference>
<dbReference type="GO" id="GO:0005829">
    <property type="term" value="C:cytosol"/>
    <property type="evidence" value="ECO:0007669"/>
    <property type="project" value="TreeGrafter"/>
</dbReference>
<gene>
    <name evidence="2" type="ORF">SAMN05216571_10387</name>
</gene>
<feature type="domain" description="SCP2" evidence="1">
    <location>
        <begin position="14"/>
        <end position="100"/>
    </location>
</feature>
<dbReference type="EMBL" id="FNCI01000003">
    <property type="protein sequence ID" value="SDF93758.1"/>
    <property type="molecule type" value="Genomic_DNA"/>
</dbReference>
<organism evidence="2 3">
    <name type="scientific">Onishia taeanensis</name>
    <dbReference type="NCBI Taxonomy" id="284577"/>
    <lineage>
        <taxon>Bacteria</taxon>
        <taxon>Pseudomonadati</taxon>
        <taxon>Pseudomonadota</taxon>
        <taxon>Gammaproteobacteria</taxon>
        <taxon>Oceanospirillales</taxon>
        <taxon>Halomonadaceae</taxon>
        <taxon>Onishia</taxon>
    </lineage>
</organism>
<dbReference type="SUPFAM" id="SSF55718">
    <property type="entry name" value="SCP-like"/>
    <property type="match status" value="1"/>
</dbReference>
<evidence type="ECO:0000313" key="3">
    <source>
        <dbReference type="Proteomes" id="UP000198641"/>
    </source>
</evidence>
<dbReference type="PANTHER" id="PTHR10094">
    <property type="entry name" value="STEROL CARRIER PROTEIN 2 SCP-2 FAMILY PROTEIN"/>
    <property type="match status" value="1"/>
</dbReference>
<dbReference type="Proteomes" id="UP000198641">
    <property type="component" value="Unassembled WGS sequence"/>
</dbReference>
<evidence type="ECO:0000259" key="1">
    <source>
        <dbReference type="Pfam" id="PF02036"/>
    </source>
</evidence>
<dbReference type="STRING" id="284577.SAMN05216571_10387"/>
<dbReference type="RefSeq" id="WP_092523763.1">
    <property type="nucleotide sequence ID" value="NZ_FNCI01000003.1"/>
</dbReference>
<dbReference type="OrthoDB" id="9809312at2"/>
<name>A0A1G7Q5L8_9GAMM</name>
<sequence length="103" mass="11359">MTDNVLEKLQTRFDPQAAQGMDDVFQFNFNDKGNYYLVVKDGNLDIQEGEHEDPSVTLTMSSDTLKGVMSGELSGMSAFMSGQLKATGNIMLATRLNSLFPSR</sequence>